<comment type="caution">
    <text evidence="1">The sequence shown here is derived from an EMBL/GenBank/DDBJ whole genome shotgun (WGS) entry which is preliminary data.</text>
</comment>
<evidence type="ECO:0000313" key="1">
    <source>
        <dbReference type="EMBL" id="MBA9079877.1"/>
    </source>
</evidence>
<gene>
    <name evidence="1" type="ORF">FHS90_004618</name>
</gene>
<protein>
    <submittedName>
        <fullName evidence="1">Uncharacterized protein</fullName>
    </submittedName>
</protein>
<evidence type="ECO:0000313" key="2">
    <source>
        <dbReference type="Proteomes" id="UP000563094"/>
    </source>
</evidence>
<keyword evidence="2" id="KW-1185">Reference proteome</keyword>
<dbReference type="RefSeq" id="WP_182514600.1">
    <property type="nucleotide sequence ID" value="NZ_JACJIQ010000035.1"/>
</dbReference>
<dbReference type="Proteomes" id="UP000563094">
    <property type="component" value="Unassembled WGS sequence"/>
</dbReference>
<name>A0A839GYH6_9BACT</name>
<reference evidence="1 2" key="1">
    <citation type="submission" date="2020-08" db="EMBL/GenBank/DDBJ databases">
        <title>Genomic Encyclopedia of Type Strains, Phase IV (KMG-IV): sequencing the most valuable type-strain genomes for metagenomic binning, comparative biology and taxonomic classification.</title>
        <authorList>
            <person name="Goeker M."/>
        </authorList>
    </citation>
    <scope>NUCLEOTIDE SEQUENCE [LARGE SCALE GENOMIC DNA]</scope>
    <source>
        <strain evidence="1 2">DSM 29854</strain>
    </source>
</reference>
<dbReference type="EMBL" id="JACJIQ010000035">
    <property type="protein sequence ID" value="MBA9079877.1"/>
    <property type="molecule type" value="Genomic_DNA"/>
</dbReference>
<organism evidence="1 2">
    <name type="scientific">Rufibacter quisquiliarum</name>
    <dbReference type="NCBI Taxonomy" id="1549639"/>
    <lineage>
        <taxon>Bacteria</taxon>
        <taxon>Pseudomonadati</taxon>
        <taxon>Bacteroidota</taxon>
        <taxon>Cytophagia</taxon>
        <taxon>Cytophagales</taxon>
        <taxon>Hymenobacteraceae</taxon>
        <taxon>Rufibacter</taxon>
    </lineage>
</organism>
<accession>A0A839GYH6</accession>
<dbReference type="AlphaFoldDB" id="A0A839GYH6"/>
<proteinExistence type="predicted"/>
<sequence length="96" mass="11499">MFHIVIHCQPKKENEEFFGKVIGAYASVLLDFKDYDGAMVLSKHYVEENGWEIIEIDDEYFTFDTKEDLPDDYQQYFHELGEYGYSIIFNSYEKEE</sequence>